<evidence type="ECO:0000256" key="1">
    <source>
        <dbReference type="ARBA" id="ARBA00004236"/>
    </source>
</evidence>
<evidence type="ECO:0000256" key="10">
    <source>
        <dbReference type="ARBA" id="ARBA00023316"/>
    </source>
</evidence>
<evidence type="ECO:0000256" key="11">
    <source>
        <dbReference type="ARBA" id="ARBA00044770"/>
    </source>
</evidence>
<keyword evidence="10" id="KW-0961">Cell wall biogenesis/degradation</keyword>
<dbReference type="InterPro" id="IPR050396">
    <property type="entry name" value="Glycosyltr_51/Transpeptidase"/>
</dbReference>
<dbReference type="AlphaFoldDB" id="A0A644TMK8"/>
<keyword evidence="8" id="KW-0472">Membrane</keyword>
<dbReference type="PANTHER" id="PTHR32282">
    <property type="entry name" value="BINDING PROTEIN TRANSPEPTIDASE, PUTATIVE-RELATED"/>
    <property type="match status" value="1"/>
</dbReference>
<evidence type="ECO:0000256" key="12">
    <source>
        <dbReference type="ARBA" id="ARBA00049902"/>
    </source>
</evidence>
<evidence type="ECO:0000313" key="14">
    <source>
        <dbReference type="EMBL" id="MPL68173.1"/>
    </source>
</evidence>
<evidence type="ECO:0000256" key="6">
    <source>
        <dbReference type="ARBA" id="ARBA00022960"/>
    </source>
</evidence>
<dbReference type="EMBL" id="VSSQ01000040">
    <property type="protein sequence ID" value="MPL68173.1"/>
    <property type="molecule type" value="Genomic_DNA"/>
</dbReference>
<gene>
    <name evidence="14" type="primary">mtgA_7</name>
    <name evidence="14" type="ORF">SDC9_13886</name>
</gene>
<dbReference type="GO" id="GO:0008955">
    <property type="term" value="F:peptidoglycan glycosyltransferase activity"/>
    <property type="evidence" value="ECO:0007669"/>
    <property type="project" value="UniProtKB-EC"/>
</dbReference>
<evidence type="ECO:0000259" key="13">
    <source>
        <dbReference type="Pfam" id="PF00912"/>
    </source>
</evidence>
<dbReference type="InterPro" id="IPR001264">
    <property type="entry name" value="Glyco_trans_51"/>
</dbReference>
<dbReference type="EC" id="2.4.99.28" evidence="11"/>
<organism evidence="14">
    <name type="scientific">bioreactor metagenome</name>
    <dbReference type="NCBI Taxonomy" id="1076179"/>
    <lineage>
        <taxon>unclassified sequences</taxon>
        <taxon>metagenomes</taxon>
        <taxon>ecological metagenomes</taxon>
    </lineage>
</organism>
<sequence>MGKRFILLLVILFFASFWYAGGHNLINLVIPSSKQAEQTMTSLGSGWDKFYRVIALKTAVNKRLDKKNYVLLKDIPLTMQQAIISVEDNRYYRHVGFDIEGILRATLVNLQTGTIVEGGSTITQQLVRNLFLTHDRSVSRKVEEIVLAVDMELRFTKEEILEMYLNSVYYGSGTYGIGPASKGYFGKEPAKLNLAESSMLAGLPNAPSLISPYVNLSAAKERQAVVLSTMVKNGYIGPSLAEEAKQTILRFVKQ</sequence>
<keyword evidence="9" id="KW-0511">Multifunctional enzyme</keyword>
<comment type="caution">
    <text evidence="14">The sequence shown here is derived from an EMBL/GenBank/DDBJ whole genome shotgun (WGS) entry which is preliminary data.</text>
</comment>
<name>A0A644TMK8_9ZZZZ</name>
<keyword evidence="5" id="KW-0378">Hydrolase</keyword>
<dbReference type="GO" id="GO:0030288">
    <property type="term" value="C:outer membrane-bounded periplasmic space"/>
    <property type="evidence" value="ECO:0007669"/>
    <property type="project" value="TreeGrafter"/>
</dbReference>
<evidence type="ECO:0000256" key="8">
    <source>
        <dbReference type="ARBA" id="ARBA00023136"/>
    </source>
</evidence>
<dbReference type="GO" id="GO:0008360">
    <property type="term" value="P:regulation of cell shape"/>
    <property type="evidence" value="ECO:0007669"/>
    <property type="project" value="UniProtKB-KW"/>
</dbReference>
<evidence type="ECO:0000256" key="2">
    <source>
        <dbReference type="ARBA" id="ARBA00022475"/>
    </source>
</evidence>
<dbReference type="Pfam" id="PF00912">
    <property type="entry name" value="Transgly"/>
    <property type="match status" value="1"/>
</dbReference>
<evidence type="ECO:0000256" key="4">
    <source>
        <dbReference type="ARBA" id="ARBA00022679"/>
    </source>
</evidence>
<accession>A0A644TMK8</accession>
<evidence type="ECO:0000256" key="9">
    <source>
        <dbReference type="ARBA" id="ARBA00023268"/>
    </source>
</evidence>
<dbReference type="SUPFAM" id="SSF53955">
    <property type="entry name" value="Lysozyme-like"/>
    <property type="match status" value="1"/>
</dbReference>
<evidence type="ECO:0000256" key="7">
    <source>
        <dbReference type="ARBA" id="ARBA00022984"/>
    </source>
</evidence>
<protein>
    <recommendedName>
        <fullName evidence="11">peptidoglycan glycosyltransferase</fullName>
        <ecNumber evidence="11">2.4.99.28</ecNumber>
    </recommendedName>
</protein>
<evidence type="ECO:0000256" key="3">
    <source>
        <dbReference type="ARBA" id="ARBA00022676"/>
    </source>
</evidence>
<comment type="catalytic activity">
    <reaction evidence="12">
        <text>[GlcNAc-(1-&gt;4)-Mur2Ac(oyl-L-Ala-gamma-D-Glu-L-Lys-D-Ala-D-Ala)](n)-di-trans,octa-cis-undecaprenyl diphosphate + beta-D-GlcNAc-(1-&gt;4)-Mur2Ac(oyl-L-Ala-gamma-D-Glu-L-Lys-D-Ala-D-Ala)-di-trans,octa-cis-undecaprenyl diphosphate = [GlcNAc-(1-&gt;4)-Mur2Ac(oyl-L-Ala-gamma-D-Glu-L-Lys-D-Ala-D-Ala)](n+1)-di-trans,octa-cis-undecaprenyl diphosphate + di-trans,octa-cis-undecaprenyl diphosphate + H(+)</text>
        <dbReference type="Rhea" id="RHEA:23708"/>
        <dbReference type="Rhea" id="RHEA-COMP:9602"/>
        <dbReference type="Rhea" id="RHEA-COMP:9603"/>
        <dbReference type="ChEBI" id="CHEBI:15378"/>
        <dbReference type="ChEBI" id="CHEBI:58405"/>
        <dbReference type="ChEBI" id="CHEBI:60033"/>
        <dbReference type="ChEBI" id="CHEBI:78435"/>
        <dbReference type="EC" id="2.4.99.28"/>
    </reaction>
</comment>
<keyword evidence="3 14" id="KW-0328">Glycosyltransferase</keyword>
<dbReference type="GO" id="GO:0016787">
    <property type="term" value="F:hydrolase activity"/>
    <property type="evidence" value="ECO:0007669"/>
    <property type="project" value="UniProtKB-KW"/>
</dbReference>
<comment type="subcellular location">
    <subcellularLocation>
        <location evidence="1">Cell membrane</location>
    </subcellularLocation>
</comment>
<evidence type="ECO:0000256" key="5">
    <source>
        <dbReference type="ARBA" id="ARBA00022801"/>
    </source>
</evidence>
<proteinExistence type="predicted"/>
<dbReference type="InterPro" id="IPR036950">
    <property type="entry name" value="PBP_transglycosylase"/>
</dbReference>
<dbReference type="GO" id="GO:0009252">
    <property type="term" value="P:peptidoglycan biosynthetic process"/>
    <property type="evidence" value="ECO:0007669"/>
    <property type="project" value="UniProtKB-KW"/>
</dbReference>
<keyword evidence="2" id="KW-1003">Cell membrane</keyword>
<dbReference type="GO" id="GO:0005886">
    <property type="term" value="C:plasma membrane"/>
    <property type="evidence" value="ECO:0007669"/>
    <property type="project" value="UniProtKB-SubCell"/>
</dbReference>
<keyword evidence="7" id="KW-0573">Peptidoglycan synthesis</keyword>
<feature type="domain" description="Glycosyl transferase family 51" evidence="13">
    <location>
        <begin position="64"/>
        <end position="230"/>
    </location>
</feature>
<dbReference type="Gene3D" id="1.10.3810.10">
    <property type="entry name" value="Biosynthetic peptidoglycan transglycosylase-like"/>
    <property type="match status" value="1"/>
</dbReference>
<reference evidence="14" key="1">
    <citation type="submission" date="2019-08" db="EMBL/GenBank/DDBJ databases">
        <authorList>
            <person name="Kucharzyk K."/>
            <person name="Murdoch R.W."/>
            <person name="Higgins S."/>
            <person name="Loffler F."/>
        </authorList>
    </citation>
    <scope>NUCLEOTIDE SEQUENCE</scope>
</reference>
<dbReference type="PANTHER" id="PTHR32282:SF11">
    <property type="entry name" value="PENICILLIN-BINDING PROTEIN 1B"/>
    <property type="match status" value="1"/>
</dbReference>
<dbReference type="InterPro" id="IPR023346">
    <property type="entry name" value="Lysozyme-like_dom_sf"/>
</dbReference>
<dbReference type="GO" id="GO:0071555">
    <property type="term" value="P:cell wall organization"/>
    <property type="evidence" value="ECO:0007669"/>
    <property type="project" value="UniProtKB-KW"/>
</dbReference>
<keyword evidence="6" id="KW-0133">Cell shape</keyword>
<keyword evidence="4 14" id="KW-0808">Transferase</keyword>
<dbReference type="FunFam" id="1.10.3810.10:FF:000001">
    <property type="entry name" value="Penicillin-binding protein 1A"/>
    <property type="match status" value="1"/>
</dbReference>